<dbReference type="AlphaFoldDB" id="A0A0F9UNV6"/>
<sequence length="196" mass="20607">MATGTSTYDGLGMGLQGEYELTQQVSATDCFTITGAATDGAGTLLTIQNSAKAPAVNGFRIFDYGRTRLIRTDDAAHGGAFKNALDVKYDLNVAAGASQIYAATFILDTAGGTWSGGRFSVIQLQSYGDSGVSAGNAASWIHLNDLGTTEVKTFLHVLGSTIDTGIMESITDASTTHGLVMYWQNTKYYILVSSSS</sequence>
<comment type="caution">
    <text evidence="1">The sequence shown here is derived from an EMBL/GenBank/DDBJ whole genome shotgun (WGS) entry which is preliminary data.</text>
</comment>
<evidence type="ECO:0000313" key="1">
    <source>
        <dbReference type="EMBL" id="KKN62886.1"/>
    </source>
</evidence>
<reference evidence="1" key="1">
    <citation type="journal article" date="2015" name="Nature">
        <title>Complex archaea that bridge the gap between prokaryotes and eukaryotes.</title>
        <authorList>
            <person name="Spang A."/>
            <person name="Saw J.H."/>
            <person name="Jorgensen S.L."/>
            <person name="Zaremba-Niedzwiedzka K."/>
            <person name="Martijn J."/>
            <person name="Lind A.E."/>
            <person name="van Eijk R."/>
            <person name="Schleper C."/>
            <person name="Guy L."/>
            <person name="Ettema T.J."/>
        </authorList>
    </citation>
    <scope>NUCLEOTIDE SEQUENCE</scope>
</reference>
<proteinExistence type="predicted"/>
<gene>
    <name evidence="1" type="ORF">LCGC14_0507390</name>
</gene>
<dbReference type="EMBL" id="LAZR01000609">
    <property type="protein sequence ID" value="KKN62886.1"/>
    <property type="molecule type" value="Genomic_DNA"/>
</dbReference>
<accession>A0A0F9UNV6</accession>
<name>A0A0F9UNV6_9ZZZZ</name>
<protein>
    <submittedName>
        <fullName evidence="1">Uncharacterized protein</fullName>
    </submittedName>
</protein>
<organism evidence="1">
    <name type="scientific">marine sediment metagenome</name>
    <dbReference type="NCBI Taxonomy" id="412755"/>
    <lineage>
        <taxon>unclassified sequences</taxon>
        <taxon>metagenomes</taxon>
        <taxon>ecological metagenomes</taxon>
    </lineage>
</organism>